<sequence length="302" mass="31148">MTGIMADWIAVDWGTTHLRAYAMGANGVLAEASSADGMGSLTRDGYEAALLRLAGPWLGAGTTPVVACGMVGSRQGWMEAPYRTTPCTPLDAASLVAVPTADARLAVRLVPGLKQAAPADVMRGEETQIAGALALLPGFDGILCLPGTHSKWVQVSAGEVVSFQTYMTGEMFALLSQQSVLRHGMATKDWDEAAFATALSDAIARPEKIAARLFALRAEGLIAGLTPAAARSRLSGLLIGIELAAARPYWLGQQVALIGADALCAAYAGALHAQGVPARILPAAACTIAGLAAARPAMEPTR</sequence>
<evidence type="ECO:0000313" key="1">
    <source>
        <dbReference type="EMBL" id="NUB44850.1"/>
    </source>
</evidence>
<dbReference type="RefSeq" id="WP_152826248.1">
    <property type="nucleotide sequence ID" value="NZ_WHUT02000005.1"/>
</dbReference>
<dbReference type="GO" id="GO:0034194">
    <property type="term" value="P:D-galactonate catabolic process"/>
    <property type="evidence" value="ECO:0007669"/>
    <property type="project" value="InterPro"/>
</dbReference>
<accession>A0A8X8KP83</accession>
<protein>
    <submittedName>
        <fullName evidence="1">2-dehydro-3-deoxygalactonokinase</fullName>
    </submittedName>
</protein>
<gene>
    <name evidence="1" type="ORF">GEU84_010680</name>
</gene>
<dbReference type="AlphaFoldDB" id="A0A8X8KP83"/>
<proteinExistence type="predicted"/>
<dbReference type="Proteomes" id="UP000484076">
    <property type="component" value="Unassembled WGS sequence"/>
</dbReference>
<dbReference type="InterPro" id="IPR042257">
    <property type="entry name" value="DGOK_C"/>
</dbReference>
<organism evidence="1 2">
    <name type="scientific">Fertoeibacter niger</name>
    <dbReference type="NCBI Taxonomy" id="2656921"/>
    <lineage>
        <taxon>Bacteria</taxon>
        <taxon>Pseudomonadati</taxon>
        <taxon>Pseudomonadota</taxon>
        <taxon>Alphaproteobacteria</taxon>
        <taxon>Rhodobacterales</taxon>
        <taxon>Paracoccaceae</taxon>
        <taxon>Fertoeibacter</taxon>
    </lineage>
</organism>
<keyword evidence="2" id="KW-1185">Reference proteome</keyword>
<comment type="caution">
    <text evidence="1">The sequence shown here is derived from an EMBL/GenBank/DDBJ whole genome shotgun (WGS) entry which is preliminary data.</text>
</comment>
<dbReference type="Pfam" id="PF05035">
    <property type="entry name" value="DGOK"/>
    <property type="match status" value="1"/>
</dbReference>
<name>A0A8X8KP83_9RHOB</name>
<dbReference type="Gene3D" id="3.30.420.300">
    <property type="entry name" value="2-keto-3-deoxy-galactonokinase, substrate binding domain"/>
    <property type="match status" value="1"/>
</dbReference>
<dbReference type="GO" id="GO:0008671">
    <property type="term" value="F:2-dehydro-3-deoxygalactonokinase activity"/>
    <property type="evidence" value="ECO:0007669"/>
    <property type="project" value="InterPro"/>
</dbReference>
<dbReference type="InterPro" id="IPR007729">
    <property type="entry name" value="DGOK"/>
</dbReference>
<dbReference type="EMBL" id="WHUT02000005">
    <property type="protein sequence ID" value="NUB44850.1"/>
    <property type="molecule type" value="Genomic_DNA"/>
</dbReference>
<evidence type="ECO:0000313" key="2">
    <source>
        <dbReference type="Proteomes" id="UP000484076"/>
    </source>
</evidence>
<reference evidence="1" key="1">
    <citation type="submission" date="2020-05" db="EMBL/GenBank/DDBJ databases">
        <title>Fertoebacter nigrum gen. nov., sp. nov., a new member of the family Rhodobacteraceae.</title>
        <authorList>
            <person name="Szuroczki S."/>
            <person name="Abbaszade G."/>
            <person name="Buni D."/>
            <person name="Schumann P."/>
            <person name="Toth E."/>
        </authorList>
    </citation>
    <scope>NUCLEOTIDE SEQUENCE</scope>
    <source>
        <strain evidence="1">RG-N-1a</strain>
    </source>
</reference>
<dbReference type="Gene3D" id="3.30.420.310">
    <property type="entry name" value="2-keto-3-deoxy-galactonokinase, C-terminal domain"/>
    <property type="match status" value="1"/>
</dbReference>
<dbReference type="InterPro" id="IPR042258">
    <property type="entry name" value="DGOK_N"/>
</dbReference>